<dbReference type="Pfam" id="PF07690">
    <property type="entry name" value="MFS_1"/>
    <property type="match status" value="1"/>
</dbReference>
<evidence type="ECO:0000256" key="2">
    <source>
        <dbReference type="ARBA" id="ARBA00022475"/>
    </source>
</evidence>
<evidence type="ECO:0000313" key="8">
    <source>
        <dbReference type="EMBL" id="SIT74136.1"/>
    </source>
</evidence>
<feature type="domain" description="Major facilitator superfamily (MFS) profile" evidence="7">
    <location>
        <begin position="15"/>
        <end position="408"/>
    </location>
</feature>
<dbReference type="PROSITE" id="PS50850">
    <property type="entry name" value="MFS"/>
    <property type="match status" value="1"/>
</dbReference>
<comment type="subcellular location">
    <subcellularLocation>
        <location evidence="1">Cell membrane</location>
        <topology evidence="1">Multi-pass membrane protein</topology>
    </subcellularLocation>
</comment>
<dbReference type="InterPro" id="IPR036259">
    <property type="entry name" value="MFS_trans_sf"/>
</dbReference>
<evidence type="ECO:0000259" key="7">
    <source>
        <dbReference type="PROSITE" id="PS50850"/>
    </source>
</evidence>
<dbReference type="InterPro" id="IPR011701">
    <property type="entry name" value="MFS"/>
</dbReference>
<dbReference type="InterPro" id="IPR020846">
    <property type="entry name" value="MFS_dom"/>
</dbReference>
<evidence type="ECO:0000256" key="1">
    <source>
        <dbReference type="ARBA" id="ARBA00004651"/>
    </source>
</evidence>
<dbReference type="PANTHER" id="PTHR43124">
    <property type="entry name" value="PURINE EFFLUX PUMP PBUE"/>
    <property type="match status" value="1"/>
</dbReference>
<keyword evidence="9" id="KW-1185">Reference proteome</keyword>
<dbReference type="RefSeq" id="WP_076646293.1">
    <property type="nucleotide sequence ID" value="NZ_FTPS01000001.1"/>
</dbReference>
<reference evidence="8 9" key="1">
    <citation type="submission" date="2017-01" db="EMBL/GenBank/DDBJ databases">
        <authorList>
            <person name="Mah S.A."/>
            <person name="Swanson W.J."/>
            <person name="Moy G.W."/>
            <person name="Vacquier V.D."/>
        </authorList>
    </citation>
    <scope>NUCLEOTIDE SEQUENCE [LARGE SCALE GENOMIC DNA]</scope>
    <source>
        <strain evidence="8 9">DSM 21219</strain>
    </source>
</reference>
<evidence type="ECO:0000313" key="9">
    <source>
        <dbReference type="Proteomes" id="UP000192455"/>
    </source>
</evidence>
<feature type="transmembrane region" description="Helical" evidence="6">
    <location>
        <begin position="82"/>
        <end position="101"/>
    </location>
</feature>
<feature type="transmembrane region" description="Helical" evidence="6">
    <location>
        <begin position="257"/>
        <end position="278"/>
    </location>
</feature>
<dbReference type="InterPro" id="IPR050189">
    <property type="entry name" value="MFS_Efflux_Transporters"/>
</dbReference>
<dbReference type="PANTHER" id="PTHR43124:SF3">
    <property type="entry name" value="CHLORAMPHENICOL EFFLUX PUMP RV0191"/>
    <property type="match status" value="1"/>
</dbReference>
<dbReference type="EMBL" id="FTPS01000001">
    <property type="protein sequence ID" value="SIT74136.1"/>
    <property type="molecule type" value="Genomic_DNA"/>
</dbReference>
<dbReference type="PROSITE" id="PS00216">
    <property type="entry name" value="SUGAR_TRANSPORT_1"/>
    <property type="match status" value="1"/>
</dbReference>
<feature type="transmembrane region" description="Helical" evidence="6">
    <location>
        <begin position="380"/>
        <end position="399"/>
    </location>
</feature>
<feature type="transmembrane region" description="Helical" evidence="6">
    <location>
        <begin position="171"/>
        <end position="190"/>
    </location>
</feature>
<dbReference type="AlphaFoldDB" id="A0A1R3W8V9"/>
<dbReference type="InterPro" id="IPR005829">
    <property type="entry name" value="Sugar_transporter_CS"/>
</dbReference>
<feature type="transmembrane region" description="Helical" evidence="6">
    <location>
        <begin position="12"/>
        <end position="30"/>
    </location>
</feature>
<proteinExistence type="predicted"/>
<dbReference type="SUPFAM" id="SSF103473">
    <property type="entry name" value="MFS general substrate transporter"/>
    <property type="match status" value="1"/>
</dbReference>
<feature type="transmembrane region" description="Helical" evidence="6">
    <location>
        <begin position="140"/>
        <end position="165"/>
    </location>
</feature>
<accession>A0A1R3W8V9</accession>
<name>A0A1R3W8V9_9RHOB</name>
<evidence type="ECO:0000256" key="6">
    <source>
        <dbReference type="SAM" id="Phobius"/>
    </source>
</evidence>
<feature type="transmembrane region" description="Helical" evidence="6">
    <location>
        <begin position="222"/>
        <end position="245"/>
    </location>
</feature>
<keyword evidence="2" id="KW-1003">Cell membrane</keyword>
<sequence>MTLTERGQRMGQAEFIALIAMTFATIAFSIDSMLPALPRIGAELSPGDINRAQLVLTAFVLGMGLGTFVTGPLSDAFGRKPVIYAGAVIYVIGAFAAWVAPTLEVMLAARVVQGLGAAAPRVVSLAIMRDLYSGRVMARMMSIAMMVFAIFPAFAPLLGTGIIVLVGWRGIFLGFVLFTLIAVLWLGLRLREPLPVPARRPFRPALLVAAARELMLHKMVRLTIIVQGLCLGMIFTMITMVQQVYDVIFLRAESFPFWFATIAIISASASLVNAVIVVRFGMRRITTWALGLEGLWTLAVMVLVLVSALPDRLMFPLFLLFQASVFLTAGMTIGNLNAMAMEPMGHIAGMAASVIGALSTVMAAVIAAPIGLLFDGTLRPMVGGILIMAAGGFLLMLRIRVIERREGRRPGGGSGGDAGGGSAPVA</sequence>
<dbReference type="GO" id="GO:0022857">
    <property type="term" value="F:transmembrane transporter activity"/>
    <property type="evidence" value="ECO:0007669"/>
    <property type="project" value="InterPro"/>
</dbReference>
<feature type="transmembrane region" description="Helical" evidence="6">
    <location>
        <begin position="315"/>
        <end position="336"/>
    </location>
</feature>
<protein>
    <submittedName>
        <fullName evidence="8">MFS transporter, DHA1 family, bicyclomycin/chloramphenicol resistance protein</fullName>
    </submittedName>
</protein>
<evidence type="ECO:0000256" key="3">
    <source>
        <dbReference type="ARBA" id="ARBA00022692"/>
    </source>
</evidence>
<dbReference type="STRING" id="515897.SAMN05421849_0106"/>
<feature type="transmembrane region" description="Helical" evidence="6">
    <location>
        <begin position="290"/>
        <end position="309"/>
    </location>
</feature>
<organism evidence="8 9">
    <name type="scientific">Pontibaca methylaminivorans</name>
    <dbReference type="NCBI Taxonomy" id="515897"/>
    <lineage>
        <taxon>Bacteria</taxon>
        <taxon>Pseudomonadati</taxon>
        <taxon>Pseudomonadota</taxon>
        <taxon>Alphaproteobacteria</taxon>
        <taxon>Rhodobacterales</taxon>
        <taxon>Roseobacteraceae</taxon>
        <taxon>Pontibaca</taxon>
    </lineage>
</organism>
<keyword evidence="3 6" id="KW-0812">Transmembrane</keyword>
<keyword evidence="5 6" id="KW-0472">Membrane</keyword>
<feature type="transmembrane region" description="Helical" evidence="6">
    <location>
        <begin position="348"/>
        <end position="374"/>
    </location>
</feature>
<evidence type="ECO:0000256" key="5">
    <source>
        <dbReference type="ARBA" id="ARBA00023136"/>
    </source>
</evidence>
<evidence type="ECO:0000256" key="4">
    <source>
        <dbReference type="ARBA" id="ARBA00022989"/>
    </source>
</evidence>
<dbReference type="Gene3D" id="1.20.1720.10">
    <property type="entry name" value="Multidrug resistance protein D"/>
    <property type="match status" value="1"/>
</dbReference>
<keyword evidence="4 6" id="KW-1133">Transmembrane helix</keyword>
<gene>
    <name evidence="8" type="ORF">SAMN05421849_0106</name>
</gene>
<feature type="transmembrane region" description="Helical" evidence="6">
    <location>
        <begin position="50"/>
        <end position="70"/>
    </location>
</feature>
<dbReference type="GO" id="GO:0005886">
    <property type="term" value="C:plasma membrane"/>
    <property type="evidence" value="ECO:0007669"/>
    <property type="project" value="UniProtKB-SubCell"/>
</dbReference>
<dbReference type="Proteomes" id="UP000192455">
    <property type="component" value="Unassembled WGS sequence"/>
</dbReference>